<dbReference type="KEGG" id="zju:107435254"/>
<evidence type="ECO:0000313" key="3">
    <source>
        <dbReference type="RefSeq" id="XP_015902303.1"/>
    </source>
</evidence>
<sequence>MIMSNWSNTHNCESSGVTNIDSEEDEHGSELAEGRDLWHARRAFLRSYHFSKQSGLKEKLRMSVKELNGMAMVVVSDIRRHVSTRRLGIRAFRFTMDLPSLFFISLRCYTPWIKKKPIKE</sequence>
<keyword evidence="2" id="KW-1185">Reference proteome</keyword>
<dbReference type="AlphaFoldDB" id="A0A6P4BH27"/>
<feature type="compositionally biased region" description="Polar residues" evidence="1">
    <location>
        <begin position="1"/>
        <end position="20"/>
    </location>
</feature>
<reference evidence="3" key="1">
    <citation type="submission" date="2025-08" db="UniProtKB">
        <authorList>
            <consortium name="RefSeq"/>
        </authorList>
    </citation>
    <scope>IDENTIFICATION</scope>
    <source>
        <tissue evidence="3">Seedling</tissue>
    </source>
</reference>
<name>A0A6P4BH27_ZIZJJ</name>
<dbReference type="RefSeq" id="XP_015902303.1">
    <property type="nucleotide sequence ID" value="XM_016046817.4"/>
</dbReference>
<dbReference type="InParanoid" id="A0A6P4BH27"/>
<protein>
    <submittedName>
        <fullName evidence="3">Uncharacterized protein LOC107435254</fullName>
    </submittedName>
</protein>
<dbReference type="Proteomes" id="UP001652623">
    <property type="component" value="Chromosome 3"/>
</dbReference>
<gene>
    <name evidence="3" type="primary">LOC107435254</name>
</gene>
<evidence type="ECO:0000256" key="1">
    <source>
        <dbReference type="SAM" id="MobiDB-lite"/>
    </source>
</evidence>
<feature type="region of interest" description="Disordered" evidence="1">
    <location>
        <begin position="1"/>
        <end position="25"/>
    </location>
</feature>
<organism evidence="2 3">
    <name type="scientific">Ziziphus jujuba</name>
    <name type="common">Chinese jujube</name>
    <name type="synonym">Ziziphus sativa</name>
    <dbReference type="NCBI Taxonomy" id="326968"/>
    <lineage>
        <taxon>Eukaryota</taxon>
        <taxon>Viridiplantae</taxon>
        <taxon>Streptophyta</taxon>
        <taxon>Embryophyta</taxon>
        <taxon>Tracheophyta</taxon>
        <taxon>Spermatophyta</taxon>
        <taxon>Magnoliopsida</taxon>
        <taxon>eudicotyledons</taxon>
        <taxon>Gunneridae</taxon>
        <taxon>Pentapetalae</taxon>
        <taxon>rosids</taxon>
        <taxon>fabids</taxon>
        <taxon>Rosales</taxon>
        <taxon>Rhamnaceae</taxon>
        <taxon>Paliureae</taxon>
        <taxon>Ziziphus</taxon>
    </lineage>
</organism>
<dbReference type="GeneID" id="107435254"/>
<accession>A0A6P4BH27</accession>
<proteinExistence type="predicted"/>
<evidence type="ECO:0000313" key="2">
    <source>
        <dbReference type="Proteomes" id="UP001652623"/>
    </source>
</evidence>